<evidence type="ECO:0000313" key="2">
    <source>
        <dbReference type="EMBL" id="MCA6078112.1"/>
    </source>
</evidence>
<gene>
    <name evidence="2" type="ORF">LDX50_24790</name>
</gene>
<dbReference type="EMBL" id="JAIXNE010000005">
    <property type="protein sequence ID" value="MCA6078112.1"/>
    <property type="molecule type" value="Genomic_DNA"/>
</dbReference>
<comment type="caution">
    <text evidence="2">The sequence shown here is derived from an EMBL/GenBank/DDBJ whole genome shotgun (WGS) entry which is preliminary data.</text>
</comment>
<organism evidence="2 3">
    <name type="scientific">Fulvivirga sedimenti</name>
    <dbReference type="NCBI Taxonomy" id="2879465"/>
    <lineage>
        <taxon>Bacteria</taxon>
        <taxon>Pseudomonadati</taxon>
        <taxon>Bacteroidota</taxon>
        <taxon>Cytophagia</taxon>
        <taxon>Cytophagales</taxon>
        <taxon>Fulvivirgaceae</taxon>
        <taxon>Fulvivirga</taxon>
    </lineage>
</organism>
<name>A0A9X1HX83_9BACT</name>
<dbReference type="AlphaFoldDB" id="A0A9X1HX83"/>
<accession>A0A9X1HX83</accession>
<keyword evidence="1" id="KW-1133">Transmembrane helix</keyword>
<keyword evidence="3" id="KW-1185">Reference proteome</keyword>
<feature type="transmembrane region" description="Helical" evidence="1">
    <location>
        <begin position="215"/>
        <end position="244"/>
    </location>
</feature>
<sequence length="444" mass="50403">MDLKDLIVTPIYFSLILFVAFVLRPYFTTETTRKYFIPALSARLVAAILLGLLYQYYYNGGDTYNFHTRGSEIIADVFWENPISGLKLLFSNGNNIKGLYYATSEIPFYRDSSSFMIIRIAAVFDLITFSTYSATALFFALFSFSGLWVLYNVFIYYFPRQTNLLAYSVLFVPSVIFWGSGILKDTITLGALGWLVFGIHQVFFLRNGVFRNSLIILISSWLIFQIKIYLLLAIIPAIMIWFFLRQISSIRNIVLRSLVAPVLLIIGILAAYYSAINVTRDDPRYSVDALAKTARTTAYDIAFWTGRSAGSTYDLGEMDGTFVGLLRLAPKGVLVSLFRPFPWEIRNALMAFLSIESFLILLLTIYVLIRAGGIRFFRSLSNPVIFFCMVFSLVFAFAVGVSTYNFGSLARYKIPLIPFYLSMLVMILDYSKSDRNIGDAQATE</sequence>
<feature type="transmembrane region" description="Helical" evidence="1">
    <location>
        <begin position="253"/>
        <end position="275"/>
    </location>
</feature>
<dbReference type="RefSeq" id="WP_225698968.1">
    <property type="nucleotide sequence ID" value="NZ_JAIXNE010000005.1"/>
</dbReference>
<reference evidence="2" key="1">
    <citation type="submission" date="2021-09" db="EMBL/GenBank/DDBJ databases">
        <title>Fulvivirga sp. isolated from coastal sediment.</title>
        <authorList>
            <person name="Yu H."/>
        </authorList>
    </citation>
    <scope>NUCLEOTIDE SEQUENCE</scope>
    <source>
        <strain evidence="2">1062</strain>
    </source>
</reference>
<feature type="transmembrane region" description="Helical" evidence="1">
    <location>
        <begin position="348"/>
        <end position="369"/>
    </location>
</feature>
<feature type="transmembrane region" description="Helical" evidence="1">
    <location>
        <begin position="35"/>
        <end position="57"/>
    </location>
</feature>
<evidence type="ECO:0000256" key="1">
    <source>
        <dbReference type="SAM" id="Phobius"/>
    </source>
</evidence>
<feature type="transmembrane region" description="Helical" evidence="1">
    <location>
        <begin position="381"/>
        <end position="404"/>
    </location>
</feature>
<dbReference type="Proteomes" id="UP001139409">
    <property type="component" value="Unassembled WGS sequence"/>
</dbReference>
<evidence type="ECO:0000313" key="3">
    <source>
        <dbReference type="Proteomes" id="UP001139409"/>
    </source>
</evidence>
<feature type="transmembrane region" description="Helical" evidence="1">
    <location>
        <begin position="190"/>
        <end position="209"/>
    </location>
</feature>
<feature type="transmembrane region" description="Helical" evidence="1">
    <location>
        <begin position="164"/>
        <end position="183"/>
    </location>
</feature>
<feature type="transmembrane region" description="Helical" evidence="1">
    <location>
        <begin position="136"/>
        <end position="158"/>
    </location>
</feature>
<keyword evidence="1" id="KW-0812">Transmembrane</keyword>
<protein>
    <submittedName>
        <fullName evidence="2">Uncharacterized protein</fullName>
    </submittedName>
</protein>
<keyword evidence="1" id="KW-0472">Membrane</keyword>
<proteinExistence type="predicted"/>
<feature type="transmembrane region" description="Helical" evidence="1">
    <location>
        <begin position="6"/>
        <end position="23"/>
    </location>
</feature>